<evidence type="ECO:0000313" key="2">
    <source>
        <dbReference type="EMBL" id="SHD76678.1"/>
    </source>
</evidence>
<dbReference type="NCBIfam" id="NF047752">
    <property type="entry name" value="MntA_antitoxin"/>
    <property type="match status" value="1"/>
</dbReference>
<protein>
    <submittedName>
        <fullName evidence="2">Predicted nucleotidyltransferases</fullName>
    </submittedName>
</protein>
<organism evidence="2 3">
    <name type="scientific">[Clostridium] ultunense Esp</name>
    <dbReference type="NCBI Taxonomy" id="1288971"/>
    <lineage>
        <taxon>Bacteria</taxon>
        <taxon>Bacillati</taxon>
        <taxon>Bacillota</taxon>
        <taxon>Tissierellia</taxon>
        <taxon>Tissierellales</taxon>
        <taxon>Tepidimicrobiaceae</taxon>
        <taxon>Schnuerera</taxon>
    </lineage>
</organism>
<dbReference type="Gene3D" id="3.30.460.10">
    <property type="entry name" value="Beta Polymerase, domain 2"/>
    <property type="match status" value="1"/>
</dbReference>
<reference evidence="2 3" key="1">
    <citation type="submission" date="2016-11" db="EMBL/GenBank/DDBJ databases">
        <authorList>
            <person name="Manzoor S."/>
        </authorList>
    </citation>
    <scope>NUCLEOTIDE SEQUENCE [LARGE SCALE GENOMIC DNA]</scope>
    <source>
        <strain evidence="2">Clostridium ultunense strain Esp</strain>
    </source>
</reference>
<evidence type="ECO:0000259" key="1">
    <source>
        <dbReference type="Pfam" id="PF18765"/>
    </source>
</evidence>
<dbReference type="PANTHER" id="PTHR43852:SF3">
    <property type="entry name" value="NUCLEOTIDYLTRANSFERASE"/>
    <property type="match status" value="1"/>
</dbReference>
<keyword evidence="3" id="KW-1185">Reference proteome</keyword>
<sequence length="142" mass="17061">MQKNIEEVKKILKNHIDRLVKKYNIELMYIFGSYATNKNNENSDLDIAVYLEGEPEAFIKLEILDELVGIFDREDIDLVILNKVDIVLQFQVIKYGEIVYMKDLLTKVLYESKTMDFYMDMEYFRNVRNKIMHEKFLDIMKE</sequence>
<dbReference type="PANTHER" id="PTHR43852">
    <property type="entry name" value="NUCLEOTIDYLTRANSFERASE"/>
    <property type="match status" value="1"/>
</dbReference>
<gene>
    <name evidence="2" type="ORF">CUESP1_1306</name>
</gene>
<dbReference type="InterPro" id="IPR052930">
    <property type="entry name" value="TA_antitoxin_MntA"/>
</dbReference>
<dbReference type="EMBL" id="LT669839">
    <property type="protein sequence ID" value="SHD76678.1"/>
    <property type="molecule type" value="Genomic_DNA"/>
</dbReference>
<feature type="domain" description="Polymerase beta nucleotidyltransferase" evidence="1">
    <location>
        <begin position="15"/>
        <end position="103"/>
    </location>
</feature>
<dbReference type="InterPro" id="IPR041633">
    <property type="entry name" value="Polbeta"/>
</dbReference>
<dbReference type="OrthoDB" id="90159at2"/>
<dbReference type="CDD" id="cd05403">
    <property type="entry name" value="NT_KNTase_like"/>
    <property type="match status" value="1"/>
</dbReference>
<proteinExistence type="predicted"/>
<dbReference type="GO" id="GO:0016740">
    <property type="term" value="F:transferase activity"/>
    <property type="evidence" value="ECO:0007669"/>
    <property type="project" value="UniProtKB-KW"/>
</dbReference>
<dbReference type="RefSeq" id="WP_025640834.1">
    <property type="nucleotide sequence ID" value="NZ_LT669839.1"/>
</dbReference>
<dbReference type="SUPFAM" id="SSF81301">
    <property type="entry name" value="Nucleotidyltransferase"/>
    <property type="match status" value="1"/>
</dbReference>
<keyword evidence="2" id="KW-0808">Transferase</keyword>
<name>A0A1M4PMH8_9FIRM</name>
<dbReference type="Pfam" id="PF18765">
    <property type="entry name" value="Polbeta"/>
    <property type="match status" value="1"/>
</dbReference>
<dbReference type="AlphaFoldDB" id="A0A1M4PMH8"/>
<dbReference type="InterPro" id="IPR043519">
    <property type="entry name" value="NT_sf"/>
</dbReference>
<evidence type="ECO:0000313" key="3">
    <source>
        <dbReference type="Proteomes" id="UP000245423"/>
    </source>
</evidence>
<accession>A0A1M4PMH8</accession>
<dbReference type="Proteomes" id="UP000245423">
    <property type="component" value="Chromosome 1"/>
</dbReference>